<protein>
    <submittedName>
        <fullName evidence="3">Alpha/beta-hydrolase</fullName>
    </submittedName>
</protein>
<sequence length="305" mass="33278">MSSERYQSVEFKTIDGITLRGWWYTVPGPSPAIVMTHGWNCVKNMLLPDVAERFQYLGYNVLLYDARTVGASDGEPRNQPSPYQMAEDISDAVSYVSSLPSVSTDQIILWGMSYGASVSACAAAVDRRPKALVMICPVFSYVRGDRRERAFAQLMRDRSSQLQGNPPMSLQPFNARGDNLIGMAGAGGPGGLEAAQLMQTAEERGYPAFRSRITLQAYHKLALFRPKEIMAGIEGVPVLMVIPECDDISSPDEQQAAFDLIKGTPKRVYVAGGMGHLSILTAKGSEVVMQVTLDFVKAALEGKIT</sequence>
<dbReference type="EMBL" id="MSFO01000005">
    <property type="protein sequence ID" value="PLB47778.1"/>
    <property type="molecule type" value="Genomic_DNA"/>
</dbReference>
<dbReference type="GeneID" id="36554531"/>
<dbReference type="Proteomes" id="UP000234275">
    <property type="component" value="Unassembled WGS sequence"/>
</dbReference>
<accession>A0A2I2G4I4</accession>
<dbReference type="ESTHER" id="9euro-a0a2i2g4i4">
    <property type="family name" value="Thiohydrolase"/>
</dbReference>
<keyword evidence="4" id="KW-1185">Reference proteome</keyword>
<comment type="caution">
    <text evidence="3">The sequence shown here is derived from an EMBL/GenBank/DDBJ whole genome shotgun (WGS) entry which is preliminary data.</text>
</comment>
<dbReference type="OrthoDB" id="2498029at2759"/>
<dbReference type="SUPFAM" id="SSF53474">
    <property type="entry name" value="alpha/beta-Hydrolases"/>
    <property type="match status" value="1"/>
</dbReference>
<proteinExistence type="inferred from homology"/>
<dbReference type="PANTHER" id="PTHR47751">
    <property type="entry name" value="SUPERFAMILY HYDROLASE, PUTATIVE (AFU_ORTHOLOGUE AFUA_2G16580)-RELATED"/>
    <property type="match status" value="1"/>
</dbReference>
<dbReference type="InterPro" id="IPR029058">
    <property type="entry name" value="AB_hydrolase_fold"/>
</dbReference>
<dbReference type="GO" id="GO:0016787">
    <property type="term" value="F:hydrolase activity"/>
    <property type="evidence" value="ECO:0007669"/>
    <property type="project" value="UniProtKB-KW"/>
</dbReference>
<organism evidence="3 4">
    <name type="scientific">Aspergillus steynii IBT 23096</name>
    <dbReference type="NCBI Taxonomy" id="1392250"/>
    <lineage>
        <taxon>Eukaryota</taxon>
        <taxon>Fungi</taxon>
        <taxon>Dikarya</taxon>
        <taxon>Ascomycota</taxon>
        <taxon>Pezizomycotina</taxon>
        <taxon>Eurotiomycetes</taxon>
        <taxon>Eurotiomycetidae</taxon>
        <taxon>Eurotiales</taxon>
        <taxon>Aspergillaceae</taxon>
        <taxon>Aspergillus</taxon>
        <taxon>Aspergillus subgen. Circumdati</taxon>
    </lineage>
</organism>
<dbReference type="RefSeq" id="XP_024703080.1">
    <property type="nucleotide sequence ID" value="XM_024846832.1"/>
</dbReference>
<dbReference type="InterPro" id="IPR000073">
    <property type="entry name" value="AB_hydrolase_1"/>
</dbReference>
<dbReference type="InterPro" id="IPR051411">
    <property type="entry name" value="Polyketide_trans_af380"/>
</dbReference>
<evidence type="ECO:0000313" key="4">
    <source>
        <dbReference type="Proteomes" id="UP000234275"/>
    </source>
</evidence>
<dbReference type="Gene3D" id="3.40.50.1820">
    <property type="entry name" value="alpha/beta hydrolase"/>
    <property type="match status" value="1"/>
</dbReference>
<dbReference type="Gene3D" id="1.10.10.800">
    <property type="match status" value="1"/>
</dbReference>
<dbReference type="VEuPathDB" id="FungiDB:P170DRAFT_410082"/>
<dbReference type="Pfam" id="PF12697">
    <property type="entry name" value="Abhydrolase_6"/>
    <property type="match status" value="1"/>
</dbReference>
<evidence type="ECO:0000259" key="2">
    <source>
        <dbReference type="Pfam" id="PF12697"/>
    </source>
</evidence>
<dbReference type="PANTHER" id="PTHR47751:SF2">
    <property type="entry name" value="DLTD N-TERMINAL DOMAIN PROTEIN (AFU_ORTHOLOGUE AFUA_8G00380)-RELATED"/>
    <property type="match status" value="1"/>
</dbReference>
<name>A0A2I2G4I4_9EURO</name>
<comment type="similarity">
    <text evidence="1">Belongs to the polyketide transferase af380 family.</text>
</comment>
<gene>
    <name evidence="3" type="ORF">P170DRAFT_410082</name>
</gene>
<keyword evidence="3" id="KW-0378">Hydrolase</keyword>
<feature type="domain" description="AB hydrolase-1" evidence="2">
    <location>
        <begin position="33"/>
        <end position="280"/>
    </location>
</feature>
<dbReference type="AlphaFoldDB" id="A0A2I2G4I4"/>
<reference evidence="3 4" key="1">
    <citation type="submission" date="2016-12" db="EMBL/GenBank/DDBJ databases">
        <title>The genomes of Aspergillus section Nigri reveals drivers in fungal speciation.</title>
        <authorList>
            <consortium name="DOE Joint Genome Institute"/>
            <person name="Vesth T.C."/>
            <person name="Nybo J."/>
            <person name="Theobald S."/>
            <person name="Brandl J."/>
            <person name="Frisvad J.C."/>
            <person name="Nielsen K.F."/>
            <person name="Lyhne E.K."/>
            <person name="Kogle M.E."/>
            <person name="Kuo A."/>
            <person name="Riley R."/>
            <person name="Clum A."/>
            <person name="Nolan M."/>
            <person name="Lipzen A."/>
            <person name="Salamov A."/>
            <person name="Henrissat B."/>
            <person name="Wiebenga A."/>
            <person name="De Vries R.P."/>
            <person name="Grigoriev I.V."/>
            <person name="Mortensen U.H."/>
            <person name="Andersen M.R."/>
            <person name="Baker S.E."/>
        </authorList>
    </citation>
    <scope>NUCLEOTIDE SEQUENCE [LARGE SCALE GENOMIC DNA]</scope>
    <source>
        <strain evidence="3 4">IBT 23096</strain>
    </source>
</reference>
<evidence type="ECO:0000313" key="3">
    <source>
        <dbReference type="EMBL" id="PLB47778.1"/>
    </source>
</evidence>
<evidence type="ECO:0000256" key="1">
    <source>
        <dbReference type="ARBA" id="ARBA00029464"/>
    </source>
</evidence>